<evidence type="ECO:0000313" key="12">
    <source>
        <dbReference type="Proteomes" id="UP001054902"/>
    </source>
</evidence>
<evidence type="ECO:0000259" key="10">
    <source>
        <dbReference type="PROSITE" id="PS52002"/>
    </source>
</evidence>
<dbReference type="Gene3D" id="2.30.30.100">
    <property type="match status" value="1"/>
</dbReference>
<dbReference type="Pfam" id="PF01423">
    <property type="entry name" value="LSM"/>
    <property type="match status" value="1"/>
</dbReference>
<dbReference type="PANTHER" id="PTHR23338">
    <property type="entry name" value="SMALL NUCLEAR RIBONUCLEOPROTEIN SM"/>
    <property type="match status" value="1"/>
</dbReference>
<evidence type="ECO:0000256" key="3">
    <source>
        <dbReference type="ARBA" id="ARBA00008146"/>
    </source>
</evidence>
<reference evidence="11 12" key="1">
    <citation type="journal article" date="2021" name="Sci. Rep.">
        <title>The genome of the diatom Chaetoceros tenuissimus carries an ancient integrated fragment of an extant virus.</title>
        <authorList>
            <person name="Hongo Y."/>
            <person name="Kimura K."/>
            <person name="Takaki Y."/>
            <person name="Yoshida Y."/>
            <person name="Baba S."/>
            <person name="Kobayashi G."/>
            <person name="Nagasaki K."/>
            <person name="Hano T."/>
            <person name="Tomaru Y."/>
        </authorList>
    </citation>
    <scope>NUCLEOTIDE SEQUENCE [LARGE SCALE GENOMIC DNA]</scope>
    <source>
        <strain evidence="11 12">NIES-3715</strain>
    </source>
</reference>
<feature type="domain" description="Sm" evidence="10">
    <location>
        <begin position="6"/>
        <end position="78"/>
    </location>
</feature>
<dbReference type="AlphaFoldDB" id="A0AAD3D978"/>
<dbReference type="SMART" id="SM00651">
    <property type="entry name" value="Sm"/>
    <property type="match status" value="1"/>
</dbReference>
<comment type="similarity">
    <text evidence="3 9">Belongs to the snRNP core protein family.</text>
</comment>
<name>A0AAD3D978_9STRA</name>
<dbReference type="InterPro" id="IPR027141">
    <property type="entry name" value="LSm4/Sm_D1/D3"/>
</dbReference>
<evidence type="ECO:0000256" key="9">
    <source>
        <dbReference type="RuleBase" id="RU365050"/>
    </source>
</evidence>
<evidence type="ECO:0000256" key="2">
    <source>
        <dbReference type="ARBA" id="ARBA00004514"/>
    </source>
</evidence>
<dbReference type="GO" id="GO:0005681">
    <property type="term" value="C:spliceosomal complex"/>
    <property type="evidence" value="ECO:0007669"/>
    <property type="project" value="InterPro"/>
</dbReference>
<evidence type="ECO:0000256" key="1">
    <source>
        <dbReference type="ARBA" id="ARBA00004123"/>
    </source>
</evidence>
<sequence>MSNAGVPIKLLYEAEGMKVTVEMKNGEIYRGLLLNAEDTMNMTISDVVRTARNGQVSKLPTVYLRGSGVRFISLPELLKNAPLFKKVLNMKKRAEAATAGKGQGTKRKRE</sequence>
<dbReference type="PROSITE" id="PS52002">
    <property type="entry name" value="SM"/>
    <property type="match status" value="1"/>
</dbReference>
<dbReference type="SUPFAM" id="SSF50182">
    <property type="entry name" value="Sm-like ribonucleoproteins"/>
    <property type="match status" value="1"/>
</dbReference>
<evidence type="ECO:0000313" key="11">
    <source>
        <dbReference type="EMBL" id="GFH60088.1"/>
    </source>
</evidence>
<dbReference type="GO" id="GO:0005829">
    <property type="term" value="C:cytosol"/>
    <property type="evidence" value="ECO:0007669"/>
    <property type="project" value="UniProtKB-SubCell"/>
</dbReference>
<dbReference type="InterPro" id="IPR010920">
    <property type="entry name" value="LSM_dom_sf"/>
</dbReference>
<dbReference type="CDD" id="cd01721">
    <property type="entry name" value="Sm_D3"/>
    <property type="match status" value="1"/>
</dbReference>
<keyword evidence="5 9" id="KW-0507">mRNA processing</keyword>
<proteinExistence type="inferred from homology"/>
<dbReference type="InterPro" id="IPR034099">
    <property type="entry name" value="SmD3"/>
</dbReference>
<evidence type="ECO:0000256" key="7">
    <source>
        <dbReference type="ARBA" id="ARBA00023242"/>
    </source>
</evidence>
<dbReference type="InterPro" id="IPR047575">
    <property type="entry name" value="Sm"/>
</dbReference>
<keyword evidence="12" id="KW-1185">Reference proteome</keyword>
<evidence type="ECO:0000256" key="6">
    <source>
        <dbReference type="ARBA" id="ARBA00023187"/>
    </source>
</evidence>
<protein>
    <recommendedName>
        <fullName evidence="9">Small nuclear ribonucleoprotein Sm D3</fullName>
        <shortName evidence="9">Sm-D3</shortName>
    </recommendedName>
    <alternativeName>
        <fullName evidence="9">snRNP core protein D3</fullName>
    </alternativeName>
</protein>
<accession>A0AAD3D978</accession>
<comment type="subcellular location">
    <subcellularLocation>
        <location evidence="2">Cytoplasm</location>
        <location evidence="2">Cytosol</location>
    </subcellularLocation>
    <subcellularLocation>
        <location evidence="1 9">Nucleus</location>
    </subcellularLocation>
</comment>
<keyword evidence="8 9" id="KW-0687">Ribonucleoprotein</keyword>
<comment type="caution">
    <text evidence="11">The sequence shown here is derived from an EMBL/GenBank/DDBJ whole genome shotgun (WGS) entry which is preliminary data.</text>
</comment>
<dbReference type="GO" id="GO:0000387">
    <property type="term" value="P:spliceosomal snRNP assembly"/>
    <property type="evidence" value="ECO:0007669"/>
    <property type="project" value="UniProtKB-UniRule"/>
</dbReference>
<dbReference type="EMBL" id="BLLK01000069">
    <property type="protein sequence ID" value="GFH60088.1"/>
    <property type="molecule type" value="Genomic_DNA"/>
</dbReference>
<dbReference type="GO" id="GO:0003723">
    <property type="term" value="F:RNA binding"/>
    <property type="evidence" value="ECO:0007669"/>
    <property type="project" value="InterPro"/>
</dbReference>
<gene>
    <name evidence="11" type="ORF">CTEN210_16564</name>
</gene>
<organism evidence="11 12">
    <name type="scientific">Chaetoceros tenuissimus</name>
    <dbReference type="NCBI Taxonomy" id="426638"/>
    <lineage>
        <taxon>Eukaryota</taxon>
        <taxon>Sar</taxon>
        <taxon>Stramenopiles</taxon>
        <taxon>Ochrophyta</taxon>
        <taxon>Bacillariophyta</taxon>
        <taxon>Coscinodiscophyceae</taxon>
        <taxon>Chaetocerotophycidae</taxon>
        <taxon>Chaetocerotales</taxon>
        <taxon>Chaetocerotaceae</taxon>
        <taxon>Chaetoceros</taxon>
    </lineage>
</organism>
<evidence type="ECO:0000256" key="5">
    <source>
        <dbReference type="ARBA" id="ARBA00022664"/>
    </source>
</evidence>
<dbReference type="InterPro" id="IPR001163">
    <property type="entry name" value="Sm_dom_euk/arc"/>
</dbReference>
<evidence type="ECO:0000256" key="8">
    <source>
        <dbReference type="ARBA" id="ARBA00023274"/>
    </source>
</evidence>
<keyword evidence="7 9" id="KW-0539">Nucleus</keyword>
<evidence type="ECO:0000256" key="4">
    <source>
        <dbReference type="ARBA" id="ARBA00022490"/>
    </source>
</evidence>
<keyword evidence="6 9" id="KW-0508">mRNA splicing</keyword>
<dbReference type="FunFam" id="2.30.30.100:FF:000002">
    <property type="entry name" value="Small nuclear ribonucleoprotein Sm D3"/>
    <property type="match status" value="1"/>
</dbReference>
<keyword evidence="4" id="KW-0963">Cytoplasm</keyword>
<dbReference type="Proteomes" id="UP001054902">
    <property type="component" value="Unassembled WGS sequence"/>
</dbReference>